<evidence type="ECO:0000313" key="1">
    <source>
        <dbReference type="EMBL" id="CAB9525147.1"/>
    </source>
</evidence>
<dbReference type="EMBL" id="CAICTM010001635">
    <property type="protein sequence ID" value="CAB9525147.1"/>
    <property type="molecule type" value="Genomic_DNA"/>
</dbReference>
<dbReference type="Proteomes" id="UP001153069">
    <property type="component" value="Unassembled WGS sequence"/>
</dbReference>
<protein>
    <submittedName>
        <fullName evidence="1">Uncharacterized protein</fullName>
    </submittedName>
</protein>
<accession>A0A9N8HTS2</accession>
<proteinExistence type="predicted"/>
<dbReference type="AlphaFoldDB" id="A0A9N8HTS2"/>
<reference evidence="1" key="1">
    <citation type="submission" date="2020-06" db="EMBL/GenBank/DDBJ databases">
        <authorList>
            <consortium name="Plant Systems Biology data submission"/>
        </authorList>
    </citation>
    <scope>NUCLEOTIDE SEQUENCE</scope>
    <source>
        <strain evidence="1">D6</strain>
    </source>
</reference>
<name>A0A9N8HTS2_9STRA</name>
<organism evidence="1 2">
    <name type="scientific">Seminavis robusta</name>
    <dbReference type="NCBI Taxonomy" id="568900"/>
    <lineage>
        <taxon>Eukaryota</taxon>
        <taxon>Sar</taxon>
        <taxon>Stramenopiles</taxon>
        <taxon>Ochrophyta</taxon>
        <taxon>Bacillariophyta</taxon>
        <taxon>Bacillariophyceae</taxon>
        <taxon>Bacillariophycidae</taxon>
        <taxon>Naviculales</taxon>
        <taxon>Naviculaceae</taxon>
        <taxon>Seminavis</taxon>
    </lineage>
</organism>
<gene>
    <name evidence="1" type="ORF">SEMRO_1637_G287610.1</name>
</gene>
<sequence length="302" mass="34315">MALRRIVSFHGATRLHSNDGHMSTVHKMPRIYNGRRRRSVVTCYHRRTSAMTETETAVEETDTAEEMTDQEALLLLWNSFKPQPTDCRVDLQKECTDRFNKCFAKYGQPLPFPDAVCLHKKCYAVALASHEYLKMLLELPRPEILISAWEITIVDRDKTGEGISEDIAFTLRELSLKLARTPPSIFGNQNEVRDQSIFLQLDPFGTTEPAGTENQRHGMILWMAAHNVLGNAWWDVYTSKSLQPAIDPDRQALRITSGNQTYFVTQKAKESMTTAIQYNANPTPPPQSSLDASLPLLRYVKS</sequence>
<keyword evidence="2" id="KW-1185">Reference proteome</keyword>
<evidence type="ECO:0000313" key="2">
    <source>
        <dbReference type="Proteomes" id="UP001153069"/>
    </source>
</evidence>
<comment type="caution">
    <text evidence="1">The sequence shown here is derived from an EMBL/GenBank/DDBJ whole genome shotgun (WGS) entry which is preliminary data.</text>
</comment>